<keyword evidence="1" id="KW-0813">Transport</keyword>
<keyword evidence="5" id="KW-1185">Reference proteome</keyword>
<reference evidence="4" key="1">
    <citation type="submission" date="2021-06" db="EMBL/GenBank/DDBJ databases">
        <authorList>
            <consortium name="Wellcome Sanger Institute Data Sharing"/>
        </authorList>
    </citation>
    <scope>NUCLEOTIDE SEQUENCE [LARGE SCALE GENOMIC DNA]</scope>
</reference>
<sequence>MLKIDMGVCLQHDVLFQELTICEHLIFYGSIKAPHWEKSQLNMLNCPAPFGLRPHLHKTAGDLSGGTRRKLSIAIAFIGNSSMIILDEPTDGVDPCARRGIWDVLLKNRVGRTIVLTTHHLDEAEVLSDQIAIMDQGQLKCCGSPSNLKEMHGKGNSLTLTKKVSHF</sequence>
<organism evidence="4 5">
    <name type="scientific">Erpetoichthys calabaricus</name>
    <name type="common">Rope fish</name>
    <name type="synonym">Calamoichthys calabaricus</name>
    <dbReference type="NCBI Taxonomy" id="27687"/>
    <lineage>
        <taxon>Eukaryota</taxon>
        <taxon>Metazoa</taxon>
        <taxon>Chordata</taxon>
        <taxon>Craniata</taxon>
        <taxon>Vertebrata</taxon>
        <taxon>Euteleostomi</taxon>
        <taxon>Actinopterygii</taxon>
        <taxon>Polypteriformes</taxon>
        <taxon>Polypteridae</taxon>
        <taxon>Erpetoichthys</taxon>
    </lineage>
</organism>
<dbReference type="GO" id="GO:0016020">
    <property type="term" value="C:membrane"/>
    <property type="evidence" value="ECO:0007669"/>
    <property type="project" value="InterPro"/>
</dbReference>
<dbReference type="AlphaFoldDB" id="A0A8C4SY66"/>
<dbReference type="PANTHER" id="PTHR19229:SF36">
    <property type="entry name" value="ATP-BINDING CASSETTE SUB-FAMILY A MEMBER 2"/>
    <property type="match status" value="1"/>
</dbReference>
<evidence type="ECO:0000256" key="2">
    <source>
        <dbReference type="ARBA" id="ARBA00022737"/>
    </source>
</evidence>
<accession>A0A8C4SY66</accession>
<dbReference type="GO" id="GO:0016887">
    <property type="term" value="F:ATP hydrolysis activity"/>
    <property type="evidence" value="ECO:0007669"/>
    <property type="project" value="InterPro"/>
</dbReference>
<name>A0A8C4SY66_ERPCA</name>
<feature type="domain" description="ABC transporter" evidence="3">
    <location>
        <begin position="5"/>
        <end position="90"/>
    </location>
</feature>
<evidence type="ECO:0000259" key="3">
    <source>
        <dbReference type="Pfam" id="PF00005"/>
    </source>
</evidence>
<keyword evidence="2" id="KW-0677">Repeat</keyword>
<dbReference type="InterPro" id="IPR003439">
    <property type="entry name" value="ABC_transporter-like_ATP-bd"/>
</dbReference>
<dbReference type="Pfam" id="PF00005">
    <property type="entry name" value="ABC_tran"/>
    <property type="match status" value="1"/>
</dbReference>
<dbReference type="GeneTree" id="ENSGT00940000161703"/>
<dbReference type="InterPro" id="IPR027417">
    <property type="entry name" value="P-loop_NTPase"/>
</dbReference>
<dbReference type="InterPro" id="IPR026082">
    <property type="entry name" value="ABCA"/>
</dbReference>
<dbReference type="GO" id="GO:0140359">
    <property type="term" value="F:ABC-type transporter activity"/>
    <property type="evidence" value="ECO:0007669"/>
    <property type="project" value="InterPro"/>
</dbReference>
<dbReference type="GO" id="GO:0005524">
    <property type="term" value="F:ATP binding"/>
    <property type="evidence" value="ECO:0007669"/>
    <property type="project" value="InterPro"/>
</dbReference>
<reference evidence="4" key="2">
    <citation type="submission" date="2025-08" db="UniProtKB">
        <authorList>
            <consortium name="Ensembl"/>
        </authorList>
    </citation>
    <scope>IDENTIFICATION</scope>
</reference>
<proteinExistence type="predicted"/>
<dbReference type="Gene3D" id="3.40.50.300">
    <property type="entry name" value="P-loop containing nucleotide triphosphate hydrolases"/>
    <property type="match status" value="1"/>
</dbReference>
<evidence type="ECO:0000313" key="5">
    <source>
        <dbReference type="Proteomes" id="UP000694620"/>
    </source>
</evidence>
<dbReference type="GO" id="GO:0005319">
    <property type="term" value="F:lipid transporter activity"/>
    <property type="evidence" value="ECO:0007669"/>
    <property type="project" value="TreeGrafter"/>
</dbReference>
<protein>
    <recommendedName>
        <fullName evidence="3">ABC transporter domain-containing protein</fullName>
    </recommendedName>
</protein>
<dbReference type="SUPFAM" id="SSF52540">
    <property type="entry name" value="P-loop containing nucleoside triphosphate hydrolases"/>
    <property type="match status" value="1"/>
</dbReference>
<evidence type="ECO:0000313" key="4">
    <source>
        <dbReference type="Ensembl" id="ENSECRP00000024400.1"/>
    </source>
</evidence>
<dbReference type="Proteomes" id="UP000694620">
    <property type="component" value="Chromosome 13"/>
</dbReference>
<evidence type="ECO:0000256" key="1">
    <source>
        <dbReference type="ARBA" id="ARBA00022448"/>
    </source>
</evidence>
<dbReference type="Ensembl" id="ENSECRT00000024934.1">
    <property type="protein sequence ID" value="ENSECRP00000024400.1"/>
    <property type="gene ID" value="ENSECRG00000016500.1"/>
</dbReference>
<dbReference type="PANTHER" id="PTHR19229">
    <property type="entry name" value="ATP-BINDING CASSETTE TRANSPORTER SUBFAMILY A ABCA"/>
    <property type="match status" value="1"/>
</dbReference>
<reference evidence="4" key="3">
    <citation type="submission" date="2025-09" db="UniProtKB">
        <authorList>
            <consortium name="Ensembl"/>
        </authorList>
    </citation>
    <scope>IDENTIFICATION</scope>
</reference>